<gene>
    <name evidence="2" type="ORF">MFIFM68171_05678</name>
</gene>
<evidence type="ECO:0000313" key="2">
    <source>
        <dbReference type="EMBL" id="GAB1315468.1"/>
    </source>
</evidence>
<sequence>MKGIFARLGVFLTLTHLSFANLDVVSLYTKRDTWIQEVVATLIVGDVPNPITGDVALWTGIMTDKRDFLQGVTQNSPQSYYCANLGRNWCTFAYNLIGSRTPENGTPAIAPPGSRIKTHYKINSETQLWDQKVYINDKLVSQISTSRGYRGTIFYVSMECASGRCAPAPAHSWEEMSIVLSKADQSFGRATAWLYKAAGGEMSTPDGGKTWNFTTLIIPETAFP</sequence>
<dbReference type="RefSeq" id="XP_070917199.1">
    <property type="nucleotide sequence ID" value="XM_071061098.1"/>
</dbReference>
<accession>A0ABQ0GCH1</accession>
<name>A0ABQ0GCH1_9PEZI</name>
<keyword evidence="3" id="KW-1185">Reference proteome</keyword>
<comment type="caution">
    <text evidence="2">The sequence shown here is derived from an EMBL/GenBank/DDBJ whole genome shotgun (WGS) entry which is preliminary data.</text>
</comment>
<evidence type="ECO:0000256" key="1">
    <source>
        <dbReference type="SAM" id="SignalP"/>
    </source>
</evidence>
<feature type="chain" id="PRO_5046456232" evidence="1">
    <location>
        <begin position="21"/>
        <end position="224"/>
    </location>
</feature>
<organism evidence="2 3">
    <name type="scientific">Madurella fahalii</name>
    <dbReference type="NCBI Taxonomy" id="1157608"/>
    <lineage>
        <taxon>Eukaryota</taxon>
        <taxon>Fungi</taxon>
        <taxon>Dikarya</taxon>
        <taxon>Ascomycota</taxon>
        <taxon>Pezizomycotina</taxon>
        <taxon>Sordariomycetes</taxon>
        <taxon>Sordariomycetidae</taxon>
        <taxon>Sordariales</taxon>
        <taxon>Sordariales incertae sedis</taxon>
        <taxon>Madurella</taxon>
    </lineage>
</organism>
<dbReference type="EMBL" id="BAAFSV010000003">
    <property type="protein sequence ID" value="GAB1315468.1"/>
    <property type="molecule type" value="Genomic_DNA"/>
</dbReference>
<keyword evidence="1" id="KW-0732">Signal</keyword>
<dbReference type="Proteomes" id="UP001628179">
    <property type="component" value="Unassembled WGS sequence"/>
</dbReference>
<evidence type="ECO:0000313" key="3">
    <source>
        <dbReference type="Proteomes" id="UP001628179"/>
    </source>
</evidence>
<feature type="signal peptide" evidence="1">
    <location>
        <begin position="1"/>
        <end position="20"/>
    </location>
</feature>
<dbReference type="GeneID" id="98176421"/>
<proteinExistence type="predicted"/>
<protein>
    <submittedName>
        <fullName evidence="2">Uncharacterized protein</fullName>
    </submittedName>
</protein>
<reference evidence="2 3" key="1">
    <citation type="submission" date="2024-09" db="EMBL/GenBank/DDBJ databases">
        <title>Itraconazole resistance in Madurella fahalii resulting from another homologue of gene encoding cytochrome P450 14-alpha sterol demethylase (CYP51).</title>
        <authorList>
            <person name="Yoshioka I."/>
            <person name="Fahal A.H."/>
            <person name="Kaneko S."/>
            <person name="Yaguchi T."/>
        </authorList>
    </citation>
    <scope>NUCLEOTIDE SEQUENCE [LARGE SCALE GENOMIC DNA]</scope>
    <source>
        <strain evidence="2 3">IFM 68171</strain>
    </source>
</reference>